<evidence type="ECO:0000313" key="1">
    <source>
        <dbReference type="EMBL" id="RRT45244.1"/>
    </source>
</evidence>
<dbReference type="Proteomes" id="UP000287651">
    <property type="component" value="Unassembled WGS sequence"/>
</dbReference>
<comment type="caution">
    <text evidence="1">The sequence shown here is derived from an EMBL/GenBank/DDBJ whole genome shotgun (WGS) entry which is preliminary data.</text>
</comment>
<organism evidence="1 2">
    <name type="scientific">Ensete ventricosum</name>
    <name type="common">Abyssinian banana</name>
    <name type="synonym">Musa ensete</name>
    <dbReference type="NCBI Taxonomy" id="4639"/>
    <lineage>
        <taxon>Eukaryota</taxon>
        <taxon>Viridiplantae</taxon>
        <taxon>Streptophyta</taxon>
        <taxon>Embryophyta</taxon>
        <taxon>Tracheophyta</taxon>
        <taxon>Spermatophyta</taxon>
        <taxon>Magnoliopsida</taxon>
        <taxon>Liliopsida</taxon>
        <taxon>Zingiberales</taxon>
        <taxon>Musaceae</taxon>
        <taxon>Ensete</taxon>
    </lineage>
</organism>
<protein>
    <submittedName>
        <fullName evidence="1">Uncharacterized protein</fullName>
    </submittedName>
</protein>
<proteinExistence type="predicted"/>
<sequence length="117" mass="12721">MCTGSRPYGRRPLLVVLREAALADGASTLKRSSCESRTHSRSPAYRLAVGGCLHLPQPSRPLQGALVVANRLCRGLALVNAPADGLAIAGCPFKEREENRRGWPKLQPINYEPPSYL</sequence>
<reference evidence="1 2" key="1">
    <citation type="journal article" date="2014" name="Agronomy (Basel)">
        <title>A Draft Genome Sequence for Ensete ventricosum, the Drought-Tolerant Tree Against Hunger.</title>
        <authorList>
            <person name="Harrison J."/>
            <person name="Moore K.A."/>
            <person name="Paszkiewicz K."/>
            <person name="Jones T."/>
            <person name="Grant M."/>
            <person name="Ambacheew D."/>
            <person name="Muzemil S."/>
            <person name="Studholme D.J."/>
        </authorList>
    </citation>
    <scope>NUCLEOTIDE SEQUENCE [LARGE SCALE GENOMIC DNA]</scope>
</reference>
<dbReference type="EMBL" id="AMZH03015957">
    <property type="protein sequence ID" value="RRT45244.1"/>
    <property type="molecule type" value="Genomic_DNA"/>
</dbReference>
<dbReference type="AlphaFoldDB" id="A0A426Y0K3"/>
<gene>
    <name evidence="1" type="ORF">B296_00013711</name>
</gene>
<name>A0A426Y0K3_ENSVE</name>
<evidence type="ECO:0000313" key="2">
    <source>
        <dbReference type="Proteomes" id="UP000287651"/>
    </source>
</evidence>
<accession>A0A426Y0K3</accession>